<comment type="caution">
    <text evidence="4">The sequence shown here is derived from an EMBL/GenBank/DDBJ whole genome shotgun (WGS) entry which is preliminary data.</text>
</comment>
<keyword evidence="3" id="KW-0732">Signal</keyword>
<dbReference type="EMBL" id="BMAT01010153">
    <property type="protein sequence ID" value="GFS21180.1"/>
    <property type="molecule type" value="Genomic_DNA"/>
</dbReference>
<protein>
    <recommendedName>
        <fullName evidence="6">TNFR-Cys domain-containing protein</fullName>
    </recommendedName>
</protein>
<organism evidence="4 5">
    <name type="scientific">Elysia marginata</name>
    <dbReference type="NCBI Taxonomy" id="1093978"/>
    <lineage>
        <taxon>Eukaryota</taxon>
        <taxon>Metazoa</taxon>
        <taxon>Spiralia</taxon>
        <taxon>Lophotrochozoa</taxon>
        <taxon>Mollusca</taxon>
        <taxon>Gastropoda</taxon>
        <taxon>Heterobranchia</taxon>
        <taxon>Euthyneura</taxon>
        <taxon>Panpulmonata</taxon>
        <taxon>Sacoglossa</taxon>
        <taxon>Placobranchoidea</taxon>
        <taxon>Plakobranchidae</taxon>
        <taxon>Elysia</taxon>
    </lineage>
</organism>
<dbReference type="Proteomes" id="UP000762676">
    <property type="component" value="Unassembled WGS sequence"/>
</dbReference>
<evidence type="ECO:0008006" key="6">
    <source>
        <dbReference type="Google" id="ProtNLM"/>
    </source>
</evidence>
<keyword evidence="5" id="KW-1185">Reference proteome</keyword>
<sequence>MPGNAQRLSCDFLCLGLVLLAQAIYLADAVGLSPTQEDGKMIVIFNRKYELIFPEIHLKEFYDCLCNKEAITCRFEFKTSADDDAYIVTKTSGEKWSSHSSIQTADTMVCRTQQLSREFICDKEYAVEKCNSEGGTSSLHKLEFYGSSCRACINLCWQGFTVSYNSTSTRALPSEGACKSSSLGLSMFPETRESEKPVMSVSEFIGEEFTPTLVVEGLSVFESNPSLETTENGTSSTAVSLNITESEVRESREKLDPHLPEIVWVGLGCTTFLMIAIACVLYFTRRSEERKERDSDSKRPFFIQPLSEFEERSSIGNLVEASLPMSDFGHNVFTVTRREHPIYTSSAGVYCTIADSDMMAARLSDRNRFDNYDSSVQLQGYRSSLSSRTEAKVADTTRSCATITNNTYSQPRKGPVSMKSAADAPRNMVQANRPITAELDSGIDEDEGGGIGRFYCRLNSHTEILSDIQVTAPETYDVAGAVFEKSANRQCSLRRPSVISNSKDVYRLATLPRDIGEVLAEGDKGSEAKAPAVCDINFGGVDRVHSERNVDYFTLENGKDGDIVSEDEAPALCDNCYGGEERVHCGQIVDYFTLENGKNVNVLDPCSSVCLEEQPRSAYFQLEGGLSNFEECRMDGSNVNIDSMAGQTGYYSLEENAGNYYEELKSTHVSGDQEVFDTVLNNDHHEQEYFELETHAEEERGFSEVGDQNCNAEECHGGSVGDGSNLDSSHIYQEIK</sequence>
<evidence type="ECO:0000256" key="2">
    <source>
        <dbReference type="SAM" id="Phobius"/>
    </source>
</evidence>
<reference evidence="4 5" key="1">
    <citation type="journal article" date="2021" name="Elife">
        <title>Chloroplast acquisition without the gene transfer in kleptoplastic sea slugs, Plakobranchus ocellatus.</title>
        <authorList>
            <person name="Maeda T."/>
            <person name="Takahashi S."/>
            <person name="Yoshida T."/>
            <person name="Shimamura S."/>
            <person name="Takaki Y."/>
            <person name="Nagai Y."/>
            <person name="Toyoda A."/>
            <person name="Suzuki Y."/>
            <person name="Arimoto A."/>
            <person name="Ishii H."/>
            <person name="Satoh N."/>
            <person name="Nishiyama T."/>
            <person name="Hasebe M."/>
            <person name="Maruyama T."/>
            <person name="Minagawa J."/>
            <person name="Obokata J."/>
            <person name="Shigenobu S."/>
        </authorList>
    </citation>
    <scope>NUCLEOTIDE SEQUENCE [LARGE SCALE GENOMIC DNA]</scope>
</reference>
<feature type="signal peptide" evidence="3">
    <location>
        <begin position="1"/>
        <end position="29"/>
    </location>
</feature>
<accession>A0AAV4JFM4</accession>
<evidence type="ECO:0000313" key="5">
    <source>
        <dbReference type="Proteomes" id="UP000762676"/>
    </source>
</evidence>
<evidence type="ECO:0000256" key="3">
    <source>
        <dbReference type="SAM" id="SignalP"/>
    </source>
</evidence>
<proteinExistence type="predicted"/>
<keyword evidence="2" id="KW-1133">Transmembrane helix</keyword>
<keyword evidence="2" id="KW-0472">Membrane</keyword>
<dbReference type="AlphaFoldDB" id="A0AAV4JFM4"/>
<gene>
    <name evidence="4" type="ORF">ElyMa_005075600</name>
</gene>
<evidence type="ECO:0000256" key="1">
    <source>
        <dbReference type="SAM" id="MobiDB-lite"/>
    </source>
</evidence>
<feature type="compositionally biased region" description="Polar residues" evidence="1">
    <location>
        <begin position="725"/>
        <end position="736"/>
    </location>
</feature>
<evidence type="ECO:0000313" key="4">
    <source>
        <dbReference type="EMBL" id="GFS21180.1"/>
    </source>
</evidence>
<name>A0AAV4JFM4_9GAST</name>
<feature type="transmembrane region" description="Helical" evidence="2">
    <location>
        <begin position="262"/>
        <end position="283"/>
    </location>
</feature>
<keyword evidence="2" id="KW-0812">Transmembrane</keyword>
<feature type="region of interest" description="Disordered" evidence="1">
    <location>
        <begin position="713"/>
        <end position="736"/>
    </location>
</feature>
<feature type="chain" id="PRO_5043910036" description="TNFR-Cys domain-containing protein" evidence="3">
    <location>
        <begin position="30"/>
        <end position="736"/>
    </location>
</feature>